<feature type="domain" description="Multidrug resistance protein MdtA-like alpha-helical hairpin" evidence="4">
    <location>
        <begin position="118"/>
        <end position="187"/>
    </location>
</feature>
<proteinExistence type="inferred from homology"/>
<comment type="caution">
    <text evidence="8">The sequence shown here is derived from an EMBL/GenBank/DDBJ whole genome shotgun (WGS) entry which is preliminary data.</text>
</comment>
<dbReference type="Pfam" id="PF25876">
    <property type="entry name" value="HH_MFP_RND"/>
    <property type="match status" value="1"/>
</dbReference>
<dbReference type="InterPro" id="IPR006143">
    <property type="entry name" value="RND_pump_MFP"/>
</dbReference>
<evidence type="ECO:0000256" key="1">
    <source>
        <dbReference type="ARBA" id="ARBA00004196"/>
    </source>
</evidence>
<dbReference type="RefSeq" id="WP_142591969.1">
    <property type="nucleotide sequence ID" value="NZ_CABFWF030000008.1"/>
</dbReference>
<evidence type="ECO:0000259" key="7">
    <source>
        <dbReference type="Pfam" id="PF25967"/>
    </source>
</evidence>
<evidence type="ECO:0000256" key="3">
    <source>
        <dbReference type="SAM" id="SignalP"/>
    </source>
</evidence>
<dbReference type="PANTHER" id="PTHR30158:SF10">
    <property type="entry name" value="CATION EFFLUX PUMP"/>
    <property type="match status" value="1"/>
</dbReference>
<evidence type="ECO:0000259" key="4">
    <source>
        <dbReference type="Pfam" id="PF25876"/>
    </source>
</evidence>
<dbReference type="Gene3D" id="2.40.420.20">
    <property type="match status" value="1"/>
</dbReference>
<evidence type="ECO:0000313" key="9">
    <source>
        <dbReference type="Proteomes" id="UP000606921"/>
    </source>
</evidence>
<dbReference type="Pfam" id="PF25967">
    <property type="entry name" value="RND-MFP_C"/>
    <property type="match status" value="1"/>
</dbReference>
<dbReference type="Gene3D" id="2.40.30.170">
    <property type="match status" value="1"/>
</dbReference>
<dbReference type="Gene3D" id="2.40.50.100">
    <property type="match status" value="1"/>
</dbReference>
<dbReference type="EMBL" id="CABFWF030000008">
    <property type="protein sequence ID" value="CAD7029712.1"/>
    <property type="molecule type" value="Genomic_DNA"/>
</dbReference>
<keyword evidence="3" id="KW-0732">Signal</keyword>
<dbReference type="Gene3D" id="1.10.287.470">
    <property type="entry name" value="Helix hairpin bin"/>
    <property type="match status" value="1"/>
</dbReference>
<feature type="domain" description="Multidrug resistance protein MdtA-like barrel-sandwich hybrid" evidence="5">
    <location>
        <begin position="78"/>
        <end position="219"/>
    </location>
</feature>
<dbReference type="Pfam" id="PF25917">
    <property type="entry name" value="BSH_RND"/>
    <property type="match status" value="1"/>
</dbReference>
<comment type="subcellular location">
    <subcellularLocation>
        <location evidence="1">Cell envelope</location>
    </subcellularLocation>
</comment>
<dbReference type="PANTHER" id="PTHR30158">
    <property type="entry name" value="ACRA/E-RELATED COMPONENT OF DRUG EFFLUX TRANSPORTER"/>
    <property type="match status" value="1"/>
</dbReference>
<dbReference type="InterPro" id="IPR058625">
    <property type="entry name" value="MdtA-like_BSH"/>
</dbReference>
<evidence type="ECO:0000259" key="6">
    <source>
        <dbReference type="Pfam" id="PF25944"/>
    </source>
</evidence>
<gene>
    <name evidence="8" type="ORF">REJC140_02739</name>
</gene>
<comment type="similarity">
    <text evidence="2">Belongs to the membrane fusion protein (MFP) (TC 8.A.1) family.</text>
</comment>
<protein>
    <submittedName>
        <fullName evidence="8">Efflux RND transporter periplasmic adaptor subunit</fullName>
    </submittedName>
</protein>
<sequence length="396" mass="41761">MTKKISWALMGAGAVLAVSLSGAAVHFDFNSFDFARDAEATQAAAAPTPAIPVTVAAVEPRSIITWQEFSGRLEAVDRVQVRSRVAGTIQAAHFREGSLVAAGDKLITIDPAPYAAAVAQAEGQVASAQARLELATTELDRGNALLAKNTISQSELAQRQGAAREAAASLKSAEAALELARLNLGYTEIKAPIAGRVGKLELTEGNLVGAGDAAQVLTTLVSVDPIYASFDAGEDLVARILAELPVQDGLRALERVPVEIATLAEGSPVRGRLQLIDNEVSTTSGTIRLRAIFDNPDGRLIPGQFVRVRVGEPKEKEHLLVSETAVGSDQDKKFVFVVDQANTVAYRQVRLGAAVEGERIVESGLTPGDRVVVNGLQRIRPGAVVEPQTEAEVANK</sequence>
<feature type="domain" description="Multidrug resistance protein MdtA-like C-terminal permuted SH3" evidence="7">
    <location>
        <begin position="320"/>
        <end position="378"/>
    </location>
</feature>
<dbReference type="InterPro" id="IPR058626">
    <property type="entry name" value="MdtA-like_b-barrel"/>
</dbReference>
<feature type="signal peptide" evidence="3">
    <location>
        <begin position="1"/>
        <end position="23"/>
    </location>
</feature>
<accession>A0ABN7JHT4</accession>
<feature type="chain" id="PRO_5046533021" evidence="3">
    <location>
        <begin position="24"/>
        <end position="396"/>
    </location>
</feature>
<evidence type="ECO:0000256" key="2">
    <source>
        <dbReference type="ARBA" id="ARBA00009477"/>
    </source>
</evidence>
<dbReference type="SUPFAM" id="SSF111369">
    <property type="entry name" value="HlyD-like secretion proteins"/>
    <property type="match status" value="1"/>
</dbReference>
<feature type="domain" description="Multidrug resistance protein MdtA-like beta-barrel" evidence="6">
    <location>
        <begin position="250"/>
        <end position="311"/>
    </location>
</feature>
<dbReference type="InterPro" id="IPR058624">
    <property type="entry name" value="MdtA-like_HH"/>
</dbReference>
<dbReference type="Pfam" id="PF25944">
    <property type="entry name" value="Beta-barrel_RND"/>
    <property type="match status" value="1"/>
</dbReference>
<dbReference type="InterPro" id="IPR058627">
    <property type="entry name" value="MdtA-like_C"/>
</dbReference>
<keyword evidence="9" id="KW-1185">Reference proteome</keyword>
<organism evidence="8 9">
    <name type="scientific">Pseudorhizobium endolithicum</name>
    <dbReference type="NCBI Taxonomy" id="1191678"/>
    <lineage>
        <taxon>Bacteria</taxon>
        <taxon>Pseudomonadati</taxon>
        <taxon>Pseudomonadota</taxon>
        <taxon>Alphaproteobacteria</taxon>
        <taxon>Hyphomicrobiales</taxon>
        <taxon>Rhizobiaceae</taxon>
        <taxon>Rhizobium/Agrobacterium group</taxon>
        <taxon>Pseudorhizobium</taxon>
    </lineage>
</organism>
<dbReference type="NCBIfam" id="TIGR01730">
    <property type="entry name" value="RND_mfp"/>
    <property type="match status" value="1"/>
</dbReference>
<dbReference type="Proteomes" id="UP000606921">
    <property type="component" value="Unassembled WGS sequence"/>
</dbReference>
<reference evidence="8 9" key="1">
    <citation type="submission" date="2020-11" db="EMBL/GenBank/DDBJ databases">
        <authorList>
            <person name="Lassalle F."/>
        </authorList>
    </citation>
    <scope>NUCLEOTIDE SEQUENCE [LARGE SCALE GENOMIC DNA]</scope>
    <source>
        <strain evidence="8 9">JC140</strain>
    </source>
</reference>
<name>A0ABN7JHT4_9HYPH</name>
<evidence type="ECO:0000259" key="5">
    <source>
        <dbReference type="Pfam" id="PF25917"/>
    </source>
</evidence>
<evidence type="ECO:0000313" key="8">
    <source>
        <dbReference type="EMBL" id="CAD7029712.1"/>
    </source>
</evidence>